<feature type="transmembrane region" description="Helical" evidence="5">
    <location>
        <begin position="134"/>
        <end position="157"/>
    </location>
</feature>
<feature type="transmembrane region" description="Helical" evidence="5">
    <location>
        <begin position="219"/>
        <end position="238"/>
    </location>
</feature>
<feature type="transmembrane region" description="Helical" evidence="5">
    <location>
        <begin position="95"/>
        <end position="122"/>
    </location>
</feature>
<evidence type="ECO:0000259" key="6">
    <source>
        <dbReference type="Pfam" id="PF12698"/>
    </source>
</evidence>
<dbReference type="InterPro" id="IPR051784">
    <property type="entry name" value="Nod_factor_ABC_transporter"/>
</dbReference>
<dbReference type="PANTHER" id="PTHR43229:SF2">
    <property type="entry name" value="NODULATION PROTEIN J"/>
    <property type="match status" value="1"/>
</dbReference>
<dbReference type="Pfam" id="PF12698">
    <property type="entry name" value="ABC2_membrane_3"/>
    <property type="match status" value="1"/>
</dbReference>
<evidence type="ECO:0000256" key="2">
    <source>
        <dbReference type="ARBA" id="ARBA00022692"/>
    </source>
</evidence>
<evidence type="ECO:0000256" key="4">
    <source>
        <dbReference type="ARBA" id="ARBA00023136"/>
    </source>
</evidence>
<gene>
    <name evidence="7" type="ORF">GHK86_08865</name>
</gene>
<keyword evidence="2 5" id="KW-0812">Transmembrane</keyword>
<evidence type="ECO:0000256" key="1">
    <source>
        <dbReference type="ARBA" id="ARBA00004141"/>
    </source>
</evidence>
<dbReference type="PIRSF" id="PIRSF006648">
    <property type="entry name" value="DrrB"/>
    <property type="match status" value="1"/>
</dbReference>
<keyword evidence="4 5" id="KW-0472">Membrane</keyword>
<dbReference type="InterPro" id="IPR000412">
    <property type="entry name" value="ABC_2_transport"/>
</dbReference>
<evidence type="ECO:0000256" key="3">
    <source>
        <dbReference type="ARBA" id="ARBA00022989"/>
    </source>
</evidence>
<dbReference type="EMBL" id="WJHE01000402">
    <property type="protein sequence ID" value="MST32831.1"/>
    <property type="molecule type" value="Genomic_DNA"/>
</dbReference>
<organism evidence="7 8">
    <name type="scientific">Acidiferrimicrobium australe</name>
    <dbReference type="NCBI Taxonomy" id="2664430"/>
    <lineage>
        <taxon>Bacteria</taxon>
        <taxon>Bacillati</taxon>
        <taxon>Actinomycetota</taxon>
        <taxon>Acidimicrobiia</taxon>
        <taxon>Acidimicrobiales</taxon>
        <taxon>Acidimicrobiaceae</taxon>
        <taxon>Acidiferrimicrobium</taxon>
    </lineage>
</organism>
<reference evidence="7 8" key="1">
    <citation type="submission" date="2019-11" db="EMBL/GenBank/DDBJ databases">
        <title>Acidiferrimicrobium australis gen. nov., sp. nov., an acidophilic and obligately heterotrophic, member of the Actinobacteria that catalyses dissimilatory oxido- reduction of iron isolated from metal-rich acidic water in Chile.</title>
        <authorList>
            <person name="Gonzalez D."/>
            <person name="Huber K."/>
            <person name="Hedrich S."/>
            <person name="Rojas-Villalobos C."/>
            <person name="Quatrini R."/>
            <person name="Dinamarca M.A."/>
            <person name="Schwarz A."/>
            <person name="Canales C."/>
            <person name="Nancucheo I."/>
        </authorList>
    </citation>
    <scope>NUCLEOTIDE SEQUENCE [LARGE SCALE GENOMIC DNA]</scope>
    <source>
        <strain evidence="7 8">USS-CCA1</strain>
    </source>
</reference>
<proteinExistence type="predicted"/>
<feature type="transmembrane region" description="Helical" evidence="5">
    <location>
        <begin position="164"/>
        <end position="182"/>
    </location>
</feature>
<dbReference type="Proteomes" id="UP000437736">
    <property type="component" value="Unassembled WGS sequence"/>
</dbReference>
<keyword evidence="3 5" id="KW-1133">Transmembrane helix</keyword>
<accession>A0ABW9QTZ6</accession>
<feature type="domain" description="ABC-2 type transporter transmembrane" evidence="6">
    <location>
        <begin position="54"/>
        <end position="237"/>
    </location>
</feature>
<evidence type="ECO:0000313" key="7">
    <source>
        <dbReference type="EMBL" id="MST32831.1"/>
    </source>
</evidence>
<evidence type="ECO:0000256" key="5">
    <source>
        <dbReference type="SAM" id="Phobius"/>
    </source>
</evidence>
<sequence length="249" mass="26222">MTPLLVYGRFEVGRLLRSWRFLLITIGFPVTFYMLFLGDRGAGQVVGGTAWRVYLMVAMCSFGSLVAALTAGGARLSAERSSGWSRQLRVTPLPGWAYVGVKVTASMLVILPVIVLVEIVGATFGGVHLGAGTWVALTAVLWVAAVPYAVLGALIGFLVHAETAFPVVTALLFVLGYFGGLFNPVSEMPGPLRTVARLLPSYHGAAVGLVTVEGRGPLALHWGALAAYVVVLGAVIVVRHRALEAHAGA</sequence>
<comment type="caution">
    <text evidence="7">The sequence shown here is derived from an EMBL/GenBank/DDBJ whole genome shotgun (WGS) entry which is preliminary data.</text>
</comment>
<feature type="transmembrane region" description="Helical" evidence="5">
    <location>
        <begin position="50"/>
        <end position="74"/>
    </location>
</feature>
<dbReference type="InterPro" id="IPR013525">
    <property type="entry name" value="ABC2_TM"/>
</dbReference>
<comment type="subcellular location">
    <subcellularLocation>
        <location evidence="1">Membrane</location>
        <topology evidence="1">Multi-pass membrane protein</topology>
    </subcellularLocation>
</comment>
<feature type="transmembrane region" description="Helical" evidence="5">
    <location>
        <begin position="21"/>
        <end position="38"/>
    </location>
</feature>
<name>A0ABW9QTZ6_9ACTN</name>
<evidence type="ECO:0000313" key="8">
    <source>
        <dbReference type="Proteomes" id="UP000437736"/>
    </source>
</evidence>
<keyword evidence="8" id="KW-1185">Reference proteome</keyword>
<protein>
    <submittedName>
        <fullName evidence="7">ABC transporter permease</fullName>
    </submittedName>
</protein>
<dbReference type="PANTHER" id="PTHR43229">
    <property type="entry name" value="NODULATION PROTEIN J"/>
    <property type="match status" value="1"/>
</dbReference>